<comment type="caution">
    <text evidence="2">The sequence shown here is derived from an EMBL/GenBank/DDBJ whole genome shotgun (WGS) entry which is preliminary data.</text>
</comment>
<evidence type="ECO:0000313" key="3">
    <source>
        <dbReference type="Proteomes" id="UP000673691"/>
    </source>
</evidence>
<evidence type="ECO:0000313" key="2">
    <source>
        <dbReference type="EMBL" id="KAG5460577.1"/>
    </source>
</evidence>
<dbReference type="AlphaFoldDB" id="A0A8H7ZWS1"/>
<accession>A0A8H7ZWS1</accession>
<gene>
    <name evidence="2" type="ORF">BJ554DRAFT_7358</name>
</gene>
<reference evidence="2 3" key="1">
    <citation type="journal article" name="Sci. Rep.">
        <title>Genome-scale phylogenetic analyses confirm Olpidium as the closest living zoosporic fungus to the non-flagellated, terrestrial fungi.</title>
        <authorList>
            <person name="Chang Y."/>
            <person name="Rochon D."/>
            <person name="Sekimoto S."/>
            <person name="Wang Y."/>
            <person name="Chovatia M."/>
            <person name="Sandor L."/>
            <person name="Salamov A."/>
            <person name="Grigoriev I.V."/>
            <person name="Stajich J.E."/>
            <person name="Spatafora J.W."/>
        </authorList>
    </citation>
    <scope>NUCLEOTIDE SEQUENCE [LARGE SCALE GENOMIC DNA]</scope>
    <source>
        <strain evidence="2">S191</strain>
    </source>
</reference>
<feature type="region of interest" description="Disordered" evidence="1">
    <location>
        <begin position="559"/>
        <end position="592"/>
    </location>
</feature>
<sequence>MATPAAPARAALQSSSVPEESIEALLDYLFCSSRGSGSGALKRPFQPVAKPNPVASANTPTVLNAVCTRGKELLHRPPMNATDAAAARREQHPYLFLGRSILEHSKDMYPSYTLLGSVPSLSDVRKSGRVYLGLDAGTSVLVLGRSFSGKTETLRRFVEGCNLGLHPFGSSRTGDDRVGRLQASGTRTLVISRAAHPSYHGASSSSAVPWHQPADFADLADAGNPERAAADLSVVVLVPPAAYEASLRIYDCESQQPPDGCRTRTVLPLIFDVRDLAPVHFSALMGFDGLRAQSEVLYQHVCQLLRMAMCSEGIGGTRLNRTGWNYRGFRASLRDLIASLTDESQRKLLAASMDFMDCHIVQELEPDGQESEDGIGRPLESVANLLGKGGNCLVVLDLRHPLVTAKTAELLASVVVKLWQNQATDAPASRPAPSVLVLDDLDVYLRDVPLLPLVDPLRSSGRVSTFVSVRDVKKLPGHIIRTSSCIVVHASAMEPTVPTLIQKLHLPRSTSEAILEVAALRPGEAIVCCGNSRLYTHEDDRKVGRLRVCKVILRQTVTGPRAASDGGAQQENAETSKRRGPGGTEPPGGSRK</sequence>
<name>A0A8H7ZWS1_9FUNG</name>
<proteinExistence type="predicted"/>
<evidence type="ECO:0000256" key="1">
    <source>
        <dbReference type="SAM" id="MobiDB-lite"/>
    </source>
</evidence>
<dbReference type="Proteomes" id="UP000673691">
    <property type="component" value="Unassembled WGS sequence"/>
</dbReference>
<dbReference type="EMBL" id="JAEFCI010005020">
    <property type="protein sequence ID" value="KAG5460577.1"/>
    <property type="molecule type" value="Genomic_DNA"/>
</dbReference>
<organism evidence="2 3">
    <name type="scientific">Olpidium bornovanus</name>
    <dbReference type="NCBI Taxonomy" id="278681"/>
    <lineage>
        <taxon>Eukaryota</taxon>
        <taxon>Fungi</taxon>
        <taxon>Fungi incertae sedis</taxon>
        <taxon>Olpidiomycota</taxon>
        <taxon>Olpidiomycotina</taxon>
        <taxon>Olpidiomycetes</taxon>
        <taxon>Olpidiales</taxon>
        <taxon>Olpidiaceae</taxon>
        <taxon>Olpidium</taxon>
    </lineage>
</organism>
<protein>
    <submittedName>
        <fullName evidence="2">Uncharacterized protein</fullName>
    </submittedName>
</protein>
<keyword evidence="3" id="KW-1185">Reference proteome</keyword>